<keyword evidence="2" id="KW-0812">Transmembrane</keyword>
<protein>
    <recommendedName>
        <fullName evidence="3">Cadherin domain-containing protein</fullName>
    </recommendedName>
</protein>
<reference evidence="4" key="1">
    <citation type="submission" date="2022-08" db="UniProtKB">
        <authorList>
            <consortium name="EnsemblMetazoa"/>
        </authorList>
    </citation>
    <scope>IDENTIFICATION</scope>
    <source>
        <strain evidence="4">05x7-T-G4-1.051#20</strain>
    </source>
</reference>
<feature type="transmembrane region" description="Helical" evidence="2">
    <location>
        <begin position="104"/>
        <end position="130"/>
    </location>
</feature>
<evidence type="ECO:0000313" key="5">
    <source>
        <dbReference type="Proteomes" id="UP000005408"/>
    </source>
</evidence>
<dbReference type="InterPro" id="IPR015919">
    <property type="entry name" value="Cadherin-like_sf"/>
</dbReference>
<evidence type="ECO:0000256" key="1">
    <source>
        <dbReference type="PROSITE-ProRule" id="PRU00043"/>
    </source>
</evidence>
<keyword evidence="2" id="KW-1133">Transmembrane helix</keyword>
<keyword evidence="1" id="KW-0106">Calcium</keyword>
<organism evidence="4 5">
    <name type="scientific">Magallana gigas</name>
    <name type="common">Pacific oyster</name>
    <name type="synonym">Crassostrea gigas</name>
    <dbReference type="NCBI Taxonomy" id="29159"/>
    <lineage>
        <taxon>Eukaryota</taxon>
        <taxon>Metazoa</taxon>
        <taxon>Spiralia</taxon>
        <taxon>Lophotrochozoa</taxon>
        <taxon>Mollusca</taxon>
        <taxon>Bivalvia</taxon>
        <taxon>Autobranchia</taxon>
        <taxon>Pteriomorphia</taxon>
        <taxon>Ostreida</taxon>
        <taxon>Ostreoidea</taxon>
        <taxon>Ostreidae</taxon>
        <taxon>Magallana</taxon>
    </lineage>
</organism>
<dbReference type="GO" id="GO:0005509">
    <property type="term" value="F:calcium ion binding"/>
    <property type="evidence" value="ECO:0007669"/>
    <property type="project" value="UniProtKB-UniRule"/>
</dbReference>
<sequence length="144" mass="15932">MVTSYTVVIDDAADLFTPVITVSVKDNDDNSTLRVSMETESIYFKFNDTSYKVYTVNWLRVGHYSLLIEATDPCGQSALAQVFITVVDKNPTTTQEMFLGKPAIVWRVGLPLSLGLSVICLGSISLYACIQWKRGPNFPASLNL</sequence>
<keyword evidence="5" id="KW-1185">Reference proteome</keyword>
<evidence type="ECO:0000256" key="2">
    <source>
        <dbReference type="SAM" id="Phobius"/>
    </source>
</evidence>
<dbReference type="EnsemblMetazoa" id="G24787.1">
    <property type="protein sequence ID" value="G24787.1:cds"/>
    <property type="gene ID" value="G24787"/>
</dbReference>
<accession>A0A8W8KVK4</accession>
<evidence type="ECO:0000313" key="4">
    <source>
        <dbReference type="EnsemblMetazoa" id="G24787.1:cds"/>
    </source>
</evidence>
<feature type="domain" description="Cadherin" evidence="3">
    <location>
        <begin position="1"/>
        <end position="104"/>
    </location>
</feature>
<dbReference type="AlphaFoldDB" id="A0A8W8KVK4"/>
<dbReference type="InterPro" id="IPR002126">
    <property type="entry name" value="Cadherin-like_dom"/>
</dbReference>
<name>A0A8W8KVK4_MAGGI</name>
<keyword evidence="2" id="KW-0472">Membrane</keyword>
<dbReference type="GO" id="GO:0016020">
    <property type="term" value="C:membrane"/>
    <property type="evidence" value="ECO:0007669"/>
    <property type="project" value="InterPro"/>
</dbReference>
<dbReference type="PROSITE" id="PS50268">
    <property type="entry name" value="CADHERIN_2"/>
    <property type="match status" value="1"/>
</dbReference>
<evidence type="ECO:0000259" key="3">
    <source>
        <dbReference type="PROSITE" id="PS50268"/>
    </source>
</evidence>
<dbReference type="Proteomes" id="UP000005408">
    <property type="component" value="Unassembled WGS sequence"/>
</dbReference>
<dbReference type="SUPFAM" id="SSF49313">
    <property type="entry name" value="Cadherin-like"/>
    <property type="match status" value="1"/>
</dbReference>
<dbReference type="CDD" id="cd11304">
    <property type="entry name" value="Cadherin_repeat"/>
    <property type="match status" value="1"/>
</dbReference>
<dbReference type="Gene3D" id="2.60.40.60">
    <property type="entry name" value="Cadherins"/>
    <property type="match status" value="1"/>
</dbReference>
<dbReference type="GO" id="GO:0007156">
    <property type="term" value="P:homophilic cell adhesion via plasma membrane adhesion molecules"/>
    <property type="evidence" value="ECO:0007669"/>
    <property type="project" value="InterPro"/>
</dbReference>
<proteinExistence type="predicted"/>